<feature type="domain" description="DUF1648" evidence="2">
    <location>
        <begin position="13"/>
        <end position="56"/>
    </location>
</feature>
<evidence type="ECO:0000259" key="2">
    <source>
        <dbReference type="Pfam" id="PF07853"/>
    </source>
</evidence>
<dbReference type="RefSeq" id="WP_162233059.1">
    <property type="nucleotide sequence ID" value="NZ_HF570958.1"/>
</dbReference>
<keyword evidence="4" id="KW-1185">Reference proteome</keyword>
<dbReference type="Proteomes" id="UP000035721">
    <property type="component" value="Unassembled WGS sequence"/>
</dbReference>
<comment type="caution">
    <text evidence="3">The sequence shown here is derived from an EMBL/GenBank/DDBJ whole genome shotgun (WGS) entry which is preliminary data.</text>
</comment>
<feature type="transmembrane region" description="Helical" evidence="1">
    <location>
        <begin position="110"/>
        <end position="129"/>
    </location>
</feature>
<proteinExistence type="predicted"/>
<evidence type="ECO:0000313" key="3">
    <source>
        <dbReference type="EMBL" id="CCH78890.1"/>
    </source>
</evidence>
<keyword evidence="1" id="KW-0472">Membrane</keyword>
<dbReference type="InterPro" id="IPR012867">
    <property type="entry name" value="DUF1648"/>
</dbReference>
<evidence type="ECO:0000256" key="1">
    <source>
        <dbReference type="SAM" id="Phobius"/>
    </source>
</evidence>
<protein>
    <recommendedName>
        <fullName evidence="2">DUF1648 domain-containing protein</fullName>
    </recommendedName>
</protein>
<dbReference type="EMBL" id="CAJB01000301">
    <property type="protein sequence ID" value="CCH78890.1"/>
    <property type="molecule type" value="Genomic_DNA"/>
</dbReference>
<sequence>MWRWGRQLLWVGVVAFLVSLVWAWFALPAEDIPTHWSGSGPADDYQSRALFLPLLGLFGAAVTAVLLGVARLIGRSRRLVGLNVPNREEWARAENHAEAVRRLWSSMSGLAGLMLLLFAAIPLMSWLAVRSPDHELPGAATTLIVVFVAALTGWIVVVLRAFASPGSRP</sequence>
<reference evidence="3 4" key="1">
    <citation type="journal article" date="2013" name="ISME J.">
        <title>A metabolic model for members of the genus Tetrasphaera involved in enhanced biological phosphorus removal.</title>
        <authorList>
            <person name="Kristiansen R."/>
            <person name="Nguyen H.T.T."/>
            <person name="Saunders A.M."/>
            <person name="Nielsen J.L."/>
            <person name="Wimmer R."/>
            <person name="Le V.Q."/>
            <person name="McIlroy S.J."/>
            <person name="Petrovski S."/>
            <person name="Seviour R.J."/>
            <person name="Calteau A."/>
            <person name="Nielsen K.L."/>
            <person name="Nielsen P.H."/>
        </authorList>
    </citation>
    <scope>NUCLEOTIDE SEQUENCE [LARGE SCALE GENOMIC DNA]</scope>
    <source>
        <strain evidence="3 4">T1-X7</strain>
    </source>
</reference>
<organism evidence="3 4">
    <name type="scientific">Nostocoides japonicum T1-X7</name>
    <dbReference type="NCBI Taxonomy" id="1194083"/>
    <lineage>
        <taxon>Bacteria</taxon>
        <taxon>Bacillati</taxon>
        <taxon>Actinomycetota</taxon>
        <taxon>Actinomycetes</taxon>
        <taxon>Micrococcales</taxon>
        <taxon>Intrasporangiaceae</taxon>
        <taxon>Nostocoides</taxon>
    </lineage>
</organism>
<feature type="transmembrane region" description="Helical" evidence="1">
    <location>
        <begin position="141"/>
        <end position="163"/>
    </location>
</feature>
<feature type="transmembrane region" description="Helical" evidence="1">
    <location>
        <begin position="7"/>
        <end position="29"/>
    </location>
</feature>
<feature type="transmembrane region" description="Helical" evidence="1">
    <location>
        <begin position="49"/>
        <end position="69"/>
    </location>
</feature>
<keyword evidence="1" id="KW-1133">Transmembrane helix</keyword>
<name>A0A077M413_9MICO</name>
<evidence type="ECO:0000313" key="4">
    <source>
        <dbReference type="Proteomes" id="UP000035721"/>
    </source>
</evidence>
<accession>A0A077M413</accession>
<gene>
    <name evidence="3" type="ORF">BN12_370008</name>
</gene>
<dbReference type="AlphaFoldDB" id="A0A077M413"/>
<dbReference type="Pfam" id="PF07853">
    <property type="entry name" value="DUF1648"/>
    <property type="match status" value="1"/>
</dbReference>
<keyword evidence="1" id="KW-0812">Transmembrane</keyword>